<dbReference type="EMBL" id="WJXA01000010">
    <property type="protein sequence ID" value="KAF7129291.1"/>
    <property type="molecule type" value="Genomic_DNA"/>
</dbReference>
<protein>
    <submittedName>
        <fullName evidence="1">Uncharacterized protein</fullName>
    </submittedName>
</protein>
<accession>A0A834GDF0</accession>
<reference evidence="1" key="1">
    <citation type="submission" date="2019-11" db="EMBL/GenBank/DDBJ databases">
        <authorList>
            <person name="Liu Y."/>
            <person name="Hou J."/>
            <person name="Li T.-Q."/>
            <person name="Guan C.-H."/>
            <person name="Wu X."/>
            <person name="Wu H.-Z."/>
            <person name="Ling F."/>
            <person name="Zhang R."/>
            <person name="Shi X.-G."/>
            <person name="Ren J.-P."/>
            <person name="Chen E.-F."/>
            <person name="Sun J.-M."/>
        </authorList>
    </citation>
    <scope>NUCLEOTIDE SEQUENCE</scope>
    <source>
        <strain evidence="1">Adult_tree_wgs_1</strain>
        <tissue evidence="1">Leaves</tissue>
    </source>
</reference>
<evidence type="ECO:0000313" key="1">
    <source>
        <dbReference type="EMBL" id="KAF7129291.1"/>
    </source>
</evidence>
<name>A0A834GDF0_RHOSS</name>
<sequence length="336" mass="38482">MYRFNEVKKPLYSAMGRSYELMEEIERAHLNCFPKVGEIRADGLMVKEKSFFYHLPDSLPIKHVFQGAKGTWFIHIEVCSRRVSDKSGLSESPSAEMKDQTSNSCNITDSLEHENIFSKLTKVDKEQMKAATDDNCLEARASAMPQFKPKTPPRSFPSMLPTDLSCKTSRNNIKRPDVGKHLVVAASKRFSCWVGAEKIETLSLEDFWTKSSINISFSWRLETLIRLGFWSGYQSYAVHYASTEVYRKSHEEWYHENLEFDLDVSVVKQKSKSFFCHLPDSLPIKHVFQEEKGTWFCSHGSVYLEVSGKLCLQECLAAQIKDQTSKILVSTLTTGR</sequence>
<comment type="caution">
    <text evidence="1">The sequence shown here is derived from an EMBL/GenBank/DDBJ whole genome shotgun (WGS) entry which is preliminary data.</text>
</comment>
<evidence type="ECO:0000313" key="2">
    <source>
        <dbReference type="Proteomes" id="UP000626092"/>
    </source>
</evidence>
<keyword evidence="2" id="KW-1185">Reference proteome</keyword>
<organism evidence="1 2">
    <name type="scientific">Rhododendron simsii</name>
    <name type="common">Sims's rhododendron</name>
    <dbReference type="NCBI Taxonomy" id="118357"/>
    <lineage>
        <taxon>Eukaryota</taxon>
        <taxon>Viridiplantae</taxon>
        <taxon>Streptophyta</taxon>
        <taxon>Embryophyta</taxon>
        <taxon>Tracheophyta</taxon>
        <taxon>Spermatophyta</taxon>
        <taxon>Magnoliopsida</taxon>
        <taxon>eudicotyledons</taxon>
        <taxon>Gunneridae</taxon>
        <taxon>Pentapetalae</taxon>
        <taxon>asterids</taxon>
        <taxon>Ericales</taxon>
        <taxon>Ericaceae</taxon>
        <taxon>Ericoideae</taxon>
        <taxon>Rhodoreae</taxon>
        <taxon>Rhododendron</taxon>
    </lineage>
</organism>
<dbReference type="AlphaFoldDB" id="A0A834GDF0"/>
<dbReference type="Proteomes" id="UP000626092">
    <property type="component" value="Unassembled WGS sequence"/>
</dbReference>
<proteinExistence type="predicted"/>
<dbReference type="OrthoDB" id="1093005at2759"/>
<gene>
    <name evidence="1" type="ORF">RHSIM_Rhsim10G0199400</name>
</gene>